<dbReference type="CDD" id="cd13402">
    <property type="entry name" value="LT_TF-like"/>
    <property type="match status" value="1"/>
</dbReference>
<keyword evidence="1" id="KW-1133">Transmembrane helix</keyword>
<feature type="domain" description="Transglycosylase SLT" evidence="2">
    <location>
        <begin position="1274"/>
        <end position="1355"/>
    </location>
</feature>
<keyword evidence="1" id="KW-0812">Transmembrane</keyword>
<dbReference type="HOGENOM" id="CLU_251610_0_0_11"/>
<keyword evidence="5" id="KW-1185">Reference proteome</keyword>
<feature type="transmembrane region" description="Helical" evidence="1">
    <location>
        <begin position="465"/>
        <end position="486"/>
    </location>
</feature>
<dbReference type="InterPro" id="IPR013491">
    <property type="entry name" value="Tape_meas_N"/>
</dbReference>
<keyword evidence="1" id="KW-0472">Membrane</keyword>
<proteinExistence type="predicted"/>
<organism evidence="4 5">
    <name type="scientific">Corynebacterium humireducens NBRC 106098 = DSM 45392</name>
    <dbReference type="NCBI Taxonomy" id="1223515"/>
    <lineage>
        <taxon>Bacteria</taxon>
        <taxon>Bacillati</taxon>
        <taxon>Actinomycetota</taxon>
        <taxon>Actinomycetes</taxon>
        <taxon>Mycobacteriales</taxon>
        <taxon>Corynebacteriaceae</taxon>
        <taxon>Corynebacterium</taxon>
    </lineage>
</organism>
<dbReference type="Pfam" id="PF01464">
    <property type="entry name" value="SLT"/>
    <property type="match status" value="1"/>
</dbReference>
<evidence type="ECO:0000259" key="2">
    <source>
        <dbReference type="Pfam" id="PF01464"/>
    </source>
</evidence>
<dbReference type="KEGG" id="chm:B842_03285"/>
<evidence type="ECO:0000313" key="5">
    <source>
        <dbReference type="Proteomes" id="UP000031524"/>
    </source>
</evidence>
<dbReference type="NCBIfam" id="TIGR02675">
    <property type="entry name" value="tape_meas_nterm"/>
    <property type="match status" value="1"/>
</dbReference>
<dbReference type="Gene3D" id="1.10.530.10">
    <property type="match status" value="1"/>
</dbReference>
<feature type="transmembrane region" description="Helical" evidence="1">
    <location>
        <begin position="524"/>
        <end position="543"/>
    </location>
</feature>
<dbReference type="SUPFAM" id="SSF53955">
    <property type="entry name" value="Lysozyme-like"/>
    <property type="match status" value="1"/>
</dbReference>
<dbReference type="Proteomes" id="UP000031524">
    <property type="component" value="Chromosome"/>
</dbReference>
<feature type="transmembrane region" description="Helical" evidence="1">
    <location>
        <begin position="382"/>
        <end position="409"/>
    </location>
</feature>
<sequence length="1445" mass="152284">MDMQRAEIMFKNIGLTSEQTEAQMAKLSDQVTGTSVSLSDAAKYSAMFAQSGVKMGTPMDDTIKAFTNLSAAAQGSGTDVGAVLQQISAAGRLMGGDAMQLQQAGINIYNYVAEYMGKSVEEVKKLGEEGKITFEDVIGAINAGMGDFAKEMGETLPAKMSNFQTAIKNLGATILEPFIPGMTAAVEFGIAVTKGAVAPLKRLIGWFEEGGRAAEVTAGVVQALGAGLALAFTPGVVGLVMSLGVHLKALGAAVWAATGPVGIVIGLVAALVAGFVILWKRSEAFRGFWIGLWESVKSAAAPAVEWVQDALDTVGKAWEELTTALRGGDSGYGALEQLIGTGAARFIMDTITTVQEGWEKAAGVVSQVWDVMRGVFEATGSAVWSALGSVAGALWSVFQSLAQVVGAVVKTVWEVVKALAPVLLPILKVLGAVIGGVVLAALGLFIGALLAVAKVVEVVAKVIGWLAENVLAPLIGVIADVVSWLVEKLAGAFVAVVDAVRDAAQWVRDAWTGMVEGLRAGWDAYGQPVIDAVVAVFGGLWTGVSWYLRYLAGLWNVVVVGLGLAWANYGQPVVDWVVEKFAWLSDRVRAGLDWVAEKWNEVTAWLGVQWASYGQPVVDAVVGGFVWLRDRVVAMLTVVIGWFTTTGRAAVGLWQEYVAPMIDWVVSGFQRLSDTIKGWKDNVVAWFRDAGSWLYNAGADIVNGLISGVKSKAGAMRDAFLSVVPGWAKDAFKEGMGIASPSRVFAEYGRNIGEGLIEGIGGMQAAVSAAAGGLVDAATPTGGLSPAVVPTVAAAPDGGAWESMTAAVVAATDDTLSPALVGLQQTMADTATTTVDQAAGVITPAWADMAAGVATAQGRIIAPALAGVQQNMAATAAAVATATGSQITPAWASMASGIMQAKVSTIDPAFAGIRGGLSTVVGAFANGANAVGQHMSRMRDLTATPVRFTITSIFNDGVVGMWNSVADLLGTSKMSPYPVRFNRGGVYDVLPGYTPGKDVYRFINPATGAAVDLSGGEAIMRPEVTRALGTHEIDGLNAAARLGGVKGVEKYLGRFAGGGVVPSITALVRRFFPGMSITSTYRNTPDLHGAGMAVDFSDGYDTTPGMQAAARFFHQNYGRMLAELIHYPLRGWQNIKNGRPLNYGPATNAQHRNHVHVASRVPLPAPGNVTSSFDGAGWDVDMDWMSMFAGDAEKKLTDAIKNAPKGGGLVDQWPPKIGDKLHNAVRKKAEEEFEKSFSMTGGGGNVEQWAPMVSALLRLYGHPASWLQNTLRRMNQESGGDPRAINLWDINAMRGDPSKGLMQVIGSTFARWRDLRFPNNIWDPRANTAASMRYTMATYGSLPAGYDRAGGYHLGGIMGEGQGWFHKTAFEPERVLSARQTESFERLVDWLDATPEPVIRQGNGGTGGPYGGGVSRQVHVTQNIVTPDPKAAADAVEDRLTRLLV</sequence>
<accession>A0A0B5D117</accession>
<gene>
    <name evidence="4" type="ORF">B842_03285</name>
</gene>
<feature type="transmembrane region" description="Helical" evidence="1">
    <location>
        <begin position="429"/>
        <end position="453"/>
    </location>
</feature>
<protein>
    <submittedName>
        <fullName evidence="4">Uncharacterized protein</fullName>
    </submittedName>
</protein>
<dbReference type="InterPro" id="IPR023346">
    <property type="entry name" value="Lysozyme-like_dom_sf"/>
</dbReference>
<feature type="transmembrane region" description="Helical" evidence="1">
    <location>
        <begin position="220"/>
        <end position="241"/>
    </location>
</feature>
<feature type="transmembrane region" description="Helical" evidence="1">
    <location>
        <begin position="253"/>
        <end position="279"/>
    </location>
</feature>
<feature type="domain" description="Tape measure protein N-terminal" evidence="3">
    <location>
        <begin position="2"/>
        <end position="171"/>
    </location>
</feature>
<feature type="transmembrane region" description="Helical" evidence="1">
    <location>
        <begin position="550"/>
        <end position="569"/>
    </location>
</feature>
<dbReference type="EMBL" id="CP005286">
    <property type="protein sequence ID" value="AJE32510.1"/>
    <property type="molecule type" value="Genomic_DNA"/>
</dbReference>
<reference evidence="4 5" key="1">
    <citation type="submission" date="2013-04" db="EMBL/GenBank/DDBJ databases">
        <title>Complete genome sequence of Corynebacterium humireducens DSM 45392(T), isolated from a wastewater-fed microbial fuel cell.</title>
        <authorList>
            <person name="Ruckert C."/>
            <person name="Albersmeier A."/>
            <person name="Kalinowski J."/>
        </authorList>
    </citation>
    <scope>NUCLEOTIDE SEQUENCE [LARGE SCALE GENOMIC DNA]</scope>
    <source>
        <strain evidence="5">MFC-5</strain>
    </source>
</reference>
<evidence type="ECO:0000259" key="3">
    <source>
        <dbReference type="Pfam" id="PF20155"/>
    </source>
</evidence>
<dbReference type="STRING" id="1223515.B842_03285"/>
<evidence type="ECO:0000256" key="1">
    <source>
        <dbReference type="SAM" id="Phobius"/>
    </source>
</evidence>
<name>A0A0B5D117_9CORY</name>
<dbReference type="InterPro" id="IPR008258">
    <property type="entry name" value="Transglycosylase_SLT_dom_1"/>
</dbReference>
<evidence type="ECO:0000313" key="4">
    <source>
        <dbReference type="EMBL" id="AJE32510.1"/>
    </source>
</evidence>
<dbReference type="Pfam" id="PF20155">
    <property type="entry name" value="TMP_3"/>
    <property type="match status" value="1"/>
</dbReference>